<keyword evidence="4" id="KW-0689">Ribosomal protein</keyword>
<organism evidence="8 9">
    <name type="scientific">Triparma strigata</name>
    <dbReference type="NCBI Taxonomy" id="1606541"/>
    <lineage>
        <taxon>Eukaryota</taxon>
        <taxon>Sar</taxon>
        <taxon>Stramenopiles</taxon>
        <taxon>Ochrophyta</taxon>
        <taxon>Bolidophyceae</taxon>
        <taxon>Parmales</taxon>
        <taxon>Triparmaceae</taxon>
        <taxon>Triparma</taxon>
    </lineage>
</organism>
<comment type="similarity">
    <text evidence="1">Belongs to the bacterial ribosomal protein bL21 family.</text>
</comment>
<dbReference type="InterPro" id="IPR036164">
    <property type="entry name" value="bL21-like_sf"/>
</dbReference>
<dbReference type="GO" id="GO:0019843">
    <property type="term" value="F:rRNA binding"/>
    <property type="evidence" value="ECO:0007669"/>
    <property type="project" value="UniProtKB-KW"/>
</dbReference>
<evidence type="ECO:0000313" key="9">
    <source>
        <dbReference type="Proteomes" id="UP001165085"/>
    </source>
</evidence>
<dbReference type="PANTHER" id="PTHR21349">
    <property type="entry name" value="50S RIBOSOMAL PROTEIN L21"/>
    <property type="match status" value="1"/>
</dbReference>
<dbReference type="OrthoDB" id="5994at2759"/>
<evidence type="ECO:0000256" key="3">
    <source>
        <dbReference type="ARBA" id="ARBA00022884"/>
    </source>
</evidence>
<dbReference type="NCBIfam" id="TIGR00061">
    <property type="entry name" value="L21"/>
    <property type="match status" value="1"/>
</dbReference>
<evidence type="ECO:0000256" key="5">
    <source>
        <dbReference type="ARBA" id="ARBA00023274"/>
    </source>
</evidence>
<dbReference type="Proteomes" id="UP001165085">
    <property type="component" value="Unassembled WGS sequence"/>
</dbReference>
<dbReference type="HAMAP" id="MF_01363">
    <property type="entry name" value="Ribosomal_bL21"/>
    <property type="match status" value="1"/>
</dbReference>
<evidence type="ECO:0000313" key="8">
    <source>
        <dbReference type="EMBL" id="GMH62062.1"/>
    </source>
</evidence>
<evidence type="ECO:0000256" key="2">
    <source>
        <dbReference type="ARBA" id="ARBA00022730"/>
    </source>
</evidence>
<accession>A0A9W7A367</accession>
<dbReference type="InterPro" id="IPR001787">
    <property type="entry name" value="Ribosomal_bL21"/>
</dbReference>
<evidence type="ECO:0000256" key="4">
    <source>
        <dbReference type="ARBA" id="ARBA00022980"/>
    </source>
</evidence>
<comment type="caution">
    <text evidence="8">The sequence shown here is derived from an EMBL/GenBank/DDBJ whole genome shotgun (WGS) entry which is preliminary data.</text>
</comment>
<sequence>MFAPKMMRQSSSLHAQVMRQTMRQTVRPPTRPLSHLISPPPFRPLSSLLPLPSHSFSTASFSTANISTASFSTAAVPAPPAAATKKHMVVSHGAAYEESMSGKHGEHLQLLENEKDPVLAGSPLASEFAVLELSGSQFKVCVGDVLTTEKLKPVSKYFVGAEIDMTDNIVLCGSKEHTLVGMPHVANASVKVRIEEITRDATVVVFKKRRRKNSRTKNGHRREVTMLRVLDINFEV</sequence>
<dbReference type="EMBL" id="BRXY01000075">
    <property type="protein sequence ID" value="GMH62062.1"/>
    <property type="molecule type" value="Genomic_DNA"/>
</dbReference>
<dbReference type="GO" id="GO:0006412">
    <property type="term" value="P:translation"/>
    <property type="evidence" value="ECO:0007669"/>
    <property type="project" value="InterPro"/>
</dbReference>
<keyword evidence="2" id="KW-0699">rRNA-binding</keyword>
<name>A0A9W7A367_9STRA</name>
<gene>
    <name evidence="8" type="ORF">TrST_g14169</name>
</gene>
<keyword evidence="3" id="KW-0694">RNA-binding</keyword>
<dbReference type="GO" id="GO:0003735">
    <property type="term" value="F:structural constituent of ribosome"/>
    <property type="evidence" value="ECO:0007669"/>
    <property type="project" value="InterPro"/>
</dbReference>
<evidence type="ECO:0000256" key="1">
    <source>
        <dbReference type="ARBA" id="ARBA00008563"/>
    </source>
</evidence>
<dbReference type="AlphaFoldDB" id="A0A9W7A367"/>
<evidence type="ECO:0000256" key="6">
    <source>
        <dbReference type="ARBA" id="ARBA00044129"/>
    </source>
</evidence>
<feature type="compositionally biased region" description="Polar residues" evidence="7">
    <location>
        <begin position="8"/>
        <end position="24"/>
    </location>
</feature>
<proteinExistence type="inferred from homology"/>
<keyword evidence="5" id="KW-0687">Ribonucleoprotein</keyword>
<dbReference type="GO" id="GO:0005762">
    <property type="term" value="C:mitochondrial large ribosomal subunit"/>
    <property type="evidence" value="ECO:0007669"/>
    <property type="project" value="TreeGrafter"/>
</dbReference>
<dbReference type="PANTHER" id="PTHR21349:SF0">
    <property type="entry name" value="LARGE RIBOSOMAL SUBUNIT PROTEIN BL21M"/>
    <property type="match status" value="1"/>
</dbReference>
<dbReference type="PROSITE" id="PS01169">
    <property type="entry name" value="RIBOSOMAL_L21"/>
    <property type="match status" value="1"/>
</dbReference>
<dbReference type="InterPro" id="IPR018258">
    <property type="entry name" value="Ribosomal_bL21_CS"/>
</dbReference>
<dbReference type="InterPro" id="IPR028909">
    <property type="entry name" value="bL21-like"/>
</dbReference>
<evidence type="ECO:0000256" key="7">
    <source>
        <dbReference type="SAM" id="MobiDB-lite"/>
    </source>
</evidence>
<feature type="region of interest" description="Disordered" evidence="7">
    <location>
        <begin position="1"/>
        <end position="39"/>
    </location>
</feature>
<dbReference type="SUPFAM" id="SSF141091">
    <property type="entry name" value="L21p-like"/>
    <property type="match status" value="1"/>
</dbReference>
<reference evidence="9" key="1">
    <citation type="journal article" date="2023" name="Commun. Biol.">
        <title>Genome analysis of Parmales, the sister group of diatoms, reveals the evolutionary specialization of diatoms from phago-mixotrophs to photoautotrophs.</title>
        <authorList>
            <person name="Ban H."/>
            <person name="Sato S."/>
            <person name="Yoshikawa S."/>
            <person name="Yamada K."/>
            <person name="Nakamura Y."/>
            <person name="Ichinomiya M."/>
            <person name="Sato N."/>
            <person name="Blanc-Mathieu R."/>
            <person name="Endo H."/>
            <person name="Kuwata A."/>
            <person name="Ogata H."/>
        </authorList>
    </citation>
    <scope>NUCLEOTIDE SEQUENCE [LARGE SCALE GENOMIC DNA]</scope>
    <source>
        <strain evidence="9">NIES 3701</strain>
    </source>
</reference>
<keyword evidence="9" id="KW-1185">Reference proteome</keyword>
<dbReference type="Pfam" id="PF00829">
    <property type="entry name" value="Ribosomal_L21p"/>
    <property type="match status" value="1"/>
</dbReference>
<protein>
    <recommendedName>
        <fullName evidence="6">Large ribosomal subunit protein bL21m</fullName>
    </recommendedName>
</protein>